<name>A0A2K3KEF9_TRIPR</name>
<sequence>RRASKLTVSKNLLSRRHVDAGVGTSIQQKAGALTR</sequence>
<evidence type="ECO:0000313" key="1">
    <source>
        <dbReference type="EMBL" id="PNX64670.1"/>
    </source>
</evidence>
<proteinExistence type="predicted"/>
<dbReference type="AlphaFoldDB" id="A0A2K3KEF9"/>
<accession>A0A2K3KEF9</accession>
<reference evidence="1 2" key="2">
    <citation type="journal article" date="2017" name="Front. Plant Sci.">
        <title>Gene Classification and Mining of Molecular Markers Useful in Red Clover (Trifolium pratense) Breeding.</title>
        <authorList>
            <person name="Istvanek J."/>
            <person name="Dluhosova J."/>
            <person name="Dluhos P."/>
            <person name="Patkova L."/>
            <person name="Nedelnik J."/>
            <person name="Repkova J."/>
        </authorList>
    </citation>
    <scope>NUCLEOTIDE SEQUENCE [LARGE SCALE GENOMIC DNA]</scope>
    <source>
        <strain evidence="2">cv. Tatra</strain>
        <tissue evidence="1">Young leaves</tissue>
    </source>
</reference>
<dbReference type="EMBL" id="ASHM01169048">
    <property type="protein sequence ID" value="PNX64670.1"/>
    <property type="molecule type" value="Genomic_DNA"/>
</dbReference>
<gene>
    <name evidence="1" type="ORF">L195_g062230</name>
</gene>
<protein>
    <submittedName>
        <fullName evidence="1">Uncharacterized protein</fullName>
    </submittedName>
</protein>
<feature type="non-terminal residue" evidence="1">
    <location>
        <position position="1"/>
    </location>
</feature>
<comment type="caution">
    <text evidence="1">The sequence shown here is derived from an EMBL/GenBank/DDBJ whole genome shotgun (WGS) entry which is preliminary data.</text>
</comment>
<dbReference type="Proteomes" id="UP000236291">
    <property type="component" value="Unassembled WGS sequence"/>
</dbReference>
<reference evidence="1 2" key="1">
    <citation type="journal article" date="2014" name="Am. J. Bot.">
        <title>Genome assembly and annotation for red clover (Trifolium pratense; Fabaceae).</title>
        <authorList>
            <person name="Istvanek J."/>
            <person name="Jaros M."/>
            <person name="Krenek A."/>
            <person name="Repkova J."/>
        </authorList>
    </citation>
    <scope>NUCLEOTIDE SEQUENCE [LARGE SCALE GENOMIC DNA]</scope>
    <source>
        <strain evidence="2">cv. Tatra</strain>
        <tissue evidence="1">Young leaves</tissue>
    </source>
</reference>
<organism evidence="1 2">
    <name type="scientific">Trifolium pratense</name>
    <name type="common">Red clover</name>
    <dbReference type="NCBI Taxonomy" id="57577"/>
    <lineage>
        <taxon>Eukaryota</taxon>
        <taxon>Viridiplantae</taxon>
        <taxon>Streptophyta</taxon>
        <taxon>Embryophyta</taxon>
        <taxon>Tracheophyta</taxon>
        <taxon>Spermatophyta</taxon>
        <taxon>Magnoliopsida</taxon>
        <taxon>eudicotyledons</taxon>
        <taxon>Gunneridae</taxon>
        <taxon>Pentapetalae</taxon>
        <taxon>rosids</taxon>
        <taxon>fabids</taxon>
        <taxon>Fabales</taxon>
        <taxon>Fabaceae</taxon>
        <taxon>Papilionoideae</taxon>
        <taxon>50 kb inversion clade</taxon>
        <taxon>NPAAA clade</taxon>
        <taxon>Hologalegina</taxon>
        <taxon>IRL clade</taxon>
        <taxon>Trifolieae</taxon>
        <taxon>Trifolium</taxon>
    </lineage>
</organism>
<evidence type="ECO:0000313" key="2">
    <source>
        <dbReference type="Proteomes" id="UP000236291"/>
    </source>
</evidence>